<dbReference type="EMBL" id="CP000806">
    <property type="protein sequence ID" value="ACB53185.1"/>
    <property type="molecule type" value="Genomic_DNA"/>
</dbReference>
<reference evidence="1 2" key="1">
    <citation type="journal article" date="2008" name="Proc. Natl. Acad. Sci. U.S.A.">
        <title>The genome of Cyanothece 51142, a unicellular diazotrophic cyanobacterium important in the marine nitrogen cycle.</title>
        <authorList>
            <person name="Welsh E.A."/>
            <person name="Liberton M."/>
            <person name="Stoeckel J."/>
            <person name="Loh T."/>
            <person name="Elvitigala T."/>
            <person name="Wang C."/>
            <person name="Wollam A."/>
            <person name="Fulton R.S."/>
            <person name="Clifton S.W."/>
            <person name="Jacobs J.M."/>
            <person name="Aurora R."/>
            <person name="Ghosh B.K."/>
            <person name="Sherman L.A."/>
            <person name="Smith R.D."/>
            <person name="Wilson R.K."/>
            <person name="Pakrasi H.B."/>
        </authorList>
    </citation>
    <scope>NUCLEOTIDE SEQUENCE [LARGE SCALE GENOMIC DNA]</scope>
    <source>
        <strain evidence="2">ATCC 51142 / BH68</strain>
    </source>
</reference>
<evidence type="ECO:0000313" key="1">
    <source>
        <dbReference type="EMBL" id="ACB53185.1"/>
    </source>
</evidence>
<name>B1WP06_CROS5</name>
<proteinExistence type="predicted"/>
<keyword evidence="2" id="KW-1185">Reference proteome</keyword>
<organism evidence="1 2">
    <name type="scientific">Crocosphaera subtropica (strain ATCC 51142 / BH68)</name>
    <name type="common">Cyanothece sp. (strain ATCC 51142)</name>
    <dbReference type="NCBI Taxonomy" id="43989"/>
    <lineage>
        <taxon>Bacteria</taxon>
        <taxon>Bacillati</taxon>
        <taxon>Cyanobacteriota</taxon>
        <taxon>Cyanophyceae</taxon>
        <taxon>Oscillatoriophycideae</taxon>
        <taxon>Chroococcales</taxon>
        <taxon>Aphanothecaceae</taxon>
        <taxon>Crocosphaera</taxon>
        <taxon>Crocosphaera subtropica</taxon>
    </lineage>
</organism>
<dbReference type="RefSeq" id="WP_009547178.1">
    <property type="nucleotide sequence ID" value="NC_010546.1"/>
</dbReference>
<dbReference type="Proteomes" id="UP000001203">
    <property type="component" value="Chromosome circular"/>
</dbReference>
<gene>
    <name evidence="1" type="ordered locus">cce_3837</name>
</gene>
<evidence type="ECO:0000313" key="2">
    <source>
        <dbReference type="Proteomes" id="UP000001203"/>
    </source>
</evidence>
<dbReference type="KEGG" id="cyt:cce_3837"/>
<protein>
    <submittedName>
        <fullName evidence="1">Uncharacterized protein</fullName>
    </submittedName>
</protein>
<sequence length="47" mass="5952">MIDRFGRSFHFYQTFFWIAQLEITELFGTIEYEDEYDYKQQRFQLSI</sequence>
<dbReference type="AlphaFoldDB" id="B1WP06"/>
<accession>B1WP06</accession>
<dbReference type="HOGENOM" id="CLU_3167066_0_0_3"/>